<dbReference type="RefSeq" id="WP_091413114.1">
    <property type="nucleotide sequence ID" value="NZ_LT629749.1"/>
</dbReference>
<sequence>MTELVVGADVGGTSTRVAVADLDGHVLAVAAGGPGNPNLVGTAGSAAEIRATVRRALQDLPGPVRGVVIGLAGGSRAAGDPAFLPAAVPGPSGVPAALVSDLAVGFSSATSAAEGCMVIAGTGAVAGRISGDDLHRRRDGWGYLLGDRGSGFWLGRAAVRSTLAALDEERPLSALHTAVLADADAEDYLGLVEASYAHPPTWLARFAPLVSRHADDDPVAGAIADAAADLLAETLAGLDPRPGEPVVLGGSVLATPGPVRDRFAARVPPGLALLSAESGLVGATWIALRRLGRASEARHARLVATLATAPHR</sequence>
<keyword evidence="3" id="KW-1185">Reference proteome</keyword>
<accession>A0A1H1V8E8</accession>
<dbReference type="AlphaFoldDB" id="A0A1H1V8E8"/>
<proteinExistence type="predicted"/>
<name>A0A1H1V8E8_9ACTN</name>
<dbReference type="EMBL" id="LT629749">
    <property type="protein sequence ID" value="SDS81012.1"/>
    <property type="molecule type" value="Genomic_DNA"/>
</dbReference>
<gene>
    <name evidence="2" type="ORF">SAMN04488543_2419</name>
</gene>
<dbReference type="Gene3D" id="3.30.420.40">
    <property type="match status" value="2"/>
</dbReference>
<dbReference type="InterPro" id="IPR043129">
    <property type="entry name" value="ATPase_NBD"/>
</dbReference>
<protein>
    <submittedName>
        <fullName evidence="2">BadF-type ATPase</fullName>
    </submittedName>
</protein>
<dbReference type="Proteomes" id="UP000199092">
    <property type="component" value="Chromosome I"/>
</dbReference>
<feature type="domain" description="ATPase BadF/BadG/BcrA/BcrD type" evidence="1">
    <location>
        <begin position="6"/>
        <end position="253"/>
    </location>
</feature>
<dbReference type="InterPro" id="IPR002731">
    <property type="entry name" value="ATPase_BadF"/>
</dbReference>
<organism evidence="2 3">
    <name type="scientific">Friedmanniella luteola</name>
    <dbReference type="NCBI Taxonomy" id="546871"/>
    <lineage>
        <taxon>Bacteria</taxon>
        <taxon>Bacillati</taxon>
        <taxon>Actinomycetota</taxon>
        <taxon>Actinomycetes</taxon>
        <taxon>Propionibacteriales</taxon>
        <taxon>Nocardioidaceae</taxon>
        <taxon>Friedmanniella</taxon>
    </lineage>
</organism>
<dbReference type="Pfam" id="PF01869">
    <property type="entry name" value="BcrAD_BadFG"/>
    <property type="match status" value="1"/>
</dbReference>
<dbReference type="PANTHER" id="PTHR43190">
    <property type="entry name" value="N-ACETYL-D-GLUCOSAMINE KINASE"/>
    <property type="match status" value="1"/>
</dbReference>
<dbReference type="InterPro" id="IPR052519">
    <property type="entry name" value="Euk-type_GlcNAc_Kinase"/>
</dbReference>
<dbReference type="SUPFAM" id="SSF53067">
    <property type="entry name" value="Actin-like ATPase domain"/>
    <property type="match status" value="2"/>
</dbReference>
<dbReference type="PANTHER" id="PTHR43190:SF3">
    <property type="entry name" value="N-ACETYL-D-GLUCOSAMINE KINASE"/>
    <property type="match status" value="1"/>
</dbReference>
<dbReference type="STRING" id="546871.SAMN04488543_2419"/>
<evidence type="ECO:0000259" key="1">
    <source>
        <dbReference type="Pfam" id="PF01869"/>
    </source>
</evidence>
<reference evidence="2 3" key="1">
    <citation type="submission" date="2016-10" db="EMBL/GenBank/DDBJ databases">
        <authorList>
            <person name="de Groot N.N."/>
        </authorList>
    </citation>
    <scope>NUCLEOTIDE SEQUENCE [LARGE SCALE GENOMIC DNA]</scope>
    <source>
        <strain evidence="2 3">DSM 21741</strain>
    </source>
</reference>
<dbReference type="OrthoDB" id="8701357at2"/>
<evidence type="ECO:0000313" key="2">
    <source>
        <dbReference type="EMBL" id="SDS81012.1"/>
    </source>
</evidence>
<evidence type="ECO:0000313" key="3">
    <source>
        <dbReference type="Proteomes" id="UP000199092"/>
    </source>
</evidence>